<dbReference type="SUPFAM" id="SSF46785">
    <property type="entry name" value="Winged helix' DNA-binding domain"/>
    <property type="match status" value="1"/>
</dbReference>
<dbReference type="Proteomes" id="UP000315344">
    <property type="component" value="Unassembled WGS sequence"/>
</dbReference>
<organism evidence="5 6">
    <name type="scientific">Paracoccus denitrificans</name>
    <dbReference type="NCBI Taxonomy" id="266"/>
    <lineage>
        <taxon>Bacteria</taxon>
        <taxon>Pseudomonadati</taxon>
        <taxon>Pseudomonadota</taxon>
        <taxon>Alphaproteobacteria</taxon>
        <taxon>Rhodobacterales</taxon>
        <taxon>Paracoccaceae</taxon>
        <taxon>Paracoccus</taxon>
    </lineage>
</organism>
<dbReference type="InterPro" id="IPR011711">
    <property type="entry name" value="GntR_C"/>
</dbReference>
<dbReference type="InterPro" id="IPR036390">
    <property type="entry name" value="WH_DNA-bd_sf"/>
</dbReference>
<evidence type="ECO:0000256" key="2">
    <source>
        <dbReference type="ARBA" id="ARBA00023125"/>
    </source>
</evidence>
<dbReference type="Pfam" id="PF00392">
    <property type="entry name" value="GntR"/>
    <property type="match status" value="1"/>
</dbReference>
<dbReference type="AlphaFoldDB" id="A0A533I4M6"/>
<evidence type="ECO:0000259" key="4">
    <source>
        <dbReference type="PROSITE" id="PS50949"/>
    </source>
</evidence>
<dbReference type="PROSITE" id="PS50949">
    <property type="entry name" value="HTH_GNTR"/>
    <property type="match status" value="1"/>
</dbReference>
<dbReference type="InterPro" id="IPR008920">
    <property type="entry name" value="TF_FadR/GntR_C"/>
</dbReference>
<dbReference type="PANTHER" id="PTHR43537">
    <property type="entry name" value="TRANSCRIPTIONAL REGULATOR, GNTR FAMILY"/>
    <property type="match status" value="1"/>
</dbReference>
<protein>
    <submittedName>
        <fullName evidence="5">GntR family transcriptional regulator</fullName>
    </submittedName>
</protein>
<dbReference type="GO" id="GO:0003677">
    <property type="term" value="F:DNA binding"/>
    <property type="evidence" value="ECO:0007669"/>
    <property type="project" value="UniProtKB-KW"/>
</dbReference>
<dbReference type="EMBL" id="VAFL01000018">
    <property type="protein sequence ID" value="TKW64940.1"/>
    <property type="molecule type" value="Genomic_DNA"/>
</dbReference>
<feature type="domain" description="HTH gntR-type" evidence="4">
    <location>
        <begin position="9"/>
        <end position="76"/>
    </location>
</feature>
<reference evidence="5 6" key="1">
    <citation type="journal article" date="2017" name="Nat. Commun.">
        <title>In situ click chemistry generation of cyclooxygenase-2 inhibitors.</title>
        <authorList>
            <person name="Bhardwaj A."/>
            <person name="Kaur J."/>
            <person name="Wuest M."/>
            <person name="Wuest F."/>
        </authorList>
    </citation>
    <scope>NUCLEOTIDE SEQUENCE [LARGE SCALE GENOMIC DNA]</scope>
    <source>
        <strain evidence="5">S2_012_000_R3_94</strain>
    </source>
</reference>
<name>A0A533I4M6_PARDE</name>
<evidence type="ECO:0000313" key="6">
    <source>
        <dbReference type="Proteomes" id="UP000315344"/>
    </source>
</evidence>
<evidence type="ECO:0000256" key="3">
    <source>
        <dbReference type="ARBA" id="ARBA00023163"/>
    </source>
</evidence>
<comment type="caution">
    <text evidence="5">The sequence shown here is derived from an EMBL/GenBank/DDBJ whole genome shotgun (WGS) entry which is preliminary data.</text>
</comment>
<dbReference type="SMART" id="SM00895">
    <property type="entry name" value="FCD"/>
    <property type="match status" value="1"/>
</dbReference>
<proteinExistence type="predicted"/>
<sequence>MLKNSEENTGSVERAYWLLKEMAANYEFKPDARLNETELARHLSTSRTPLREALNRLVAEGFLTFRSGQGFFCRSLTSGEIMNLYEARAAIECEAARLAALRADEAEVARLERFLNESKAHYQPETSPVELVKLDEAFHLQLTGLTGNTELVRMLENMNGRIHYIRLIDLKTLSEKDGAESVTTDPHMRILEAIKRRDVDRAQQEMRGHIERRLESITENVRSAFAQLYTA</sequence>
<dbReference type="SUPFAM" id="SSF48008">
    <property type="entry name" value="GntR ligand-binding domain-like"/>
    <property type="match status" value="1"/>
</dbReference>
<dbReference type="Gene3D" id="1.10.10.10">
    <property type="entry name" value="Winged helix-like DNA-binding domain superfamily/Winged helix DNA-binding domain"/>
    <property type="match status" value="1"/>
</dbReference>
<keyword evidence="1" id="KW-0805">Transcription regulation</keyword>
<evidence type="ECO:0000313" key="5">
    <source>
        <dbReference type="EMBL" id="TKW64940.1"/>
    </source>
</evidence>
<dbReference type="PANTHER" id="PTHR43537:SF45">
    <property type="entry name" value="GNTR FAMILY REGULATORY PROTEIN"/>
    <property type="match status" value="1"/>
</dbReference>
<accession>A0A533I4M6</accession>
<dbReference type="Gene3D" id="1.20.120.530">
    <property type="entry name" value="GntR ligand-binding domain-like"/>
    <property type="match status" value="1"/>
</dbReference>
<dbReference type="GO" id="GO:0003700">
    <property type="term" value="F:DNA-binding transcription factor activity"/>
    <property type="evidence" value="ECO:0007669"/>
    <property type="project" value="InterPro"/>
</dbReference>
<evidence type="ECO:0000256" key="1">
    <source>
        <dbReference type="ARBA" id="ARBA00023015"/>
    </source>
</evidence>
<keyword evidence="2" id="KW-0238">DNA-binding</keyword>
<keyword evidence="3" id="KW-0804">Transcription</keyword>
<dbReference type="Pfam" id="PF07729">
    <property type="entry name" value="FCD"/>
    <property type="match status" value="1"/>
</dbReference>
<gene>
    <name evidence="5" type="ORF">DI616_17055</name>
</gene>
<dbReference type="InterPro" id="IPR036388">
    <property type="entry name" value="WH-like_DNA-bd_sf"/>
</dbReference>
<dbReference type="SMART" id="SM00345">
    <property type="entry name" value="HTH_GNTR"/>
    <property type="match status" value="1"/>
</dbReference>
<dbReference type="PRINTS" id="PR00035">
    <property type="entry name" value="HTHGNTR"/>
</dbReference>
<dbReference type="InterPro" id="IPR000524">
    <property type="entry name" value="Tscrpt_reg_HTH_GntR"/>
</dbReference>